<dbReference type="KEGG" id="svo:SVI_3236"/>
<evidence type="ECO:0000313" key="1">
    <source>
        <dbReference type="EMBL" id="BAJ03207.1"/>
    </source>
</evidence>
<organism evidence="1 2">
    <name type="scientific">Shewanella violacea (strain JCM 10179 / CIP 106290 / LMG 19151 / DSS12)</name>
    <dbReference type="NCBI Taxonomy" id="637905"/>
    <lineage>
        <taxon>Bacteria</taxon>
        <taxon>Pseudomonadati</taxon>
        <taxon>Pseudomonadota</taxon>
        <taxon>Gammaproteobacteria</taxon>
        <taxon>Alteromonadales</taxon>
        <taxon>Shewanellaceae</taxon>
        <taxon>Shewanella</taxon>
    </lineage>
</organism>
<dbReference type="Proteomes" id="UP000002350">
    <property type="component" value="Chromosome"/>
</dbReference>
<dbReference type="eggNOG" id="COG0053">
    <property type="taxonomic scope" value="Bacteria"/>
</dbReference>
<dbReference type="NCBIfam" id="NF041374">
    <property type="entry name" value="GDCCVxC"/>
    <property type="match status" value="1"/>
</dbReference>
<sequence length="78" mass="8437">MTAKVILESVLTCPECGNRKMETMPTNACQWFYECEQCHNVLKPKAGDCCVYCSYGSVPCPPIQLAPAQKGQGACCSA</sequence>
<protein>
    <submittedName>
        <fullName evidence="1">Uncharacterized protein</fullName>
    </submittedName>
</protein>
<evidence type="ECO:0000313" key="2">
    <source>
        <dbReference type="Proteomes" id="UP000002350"/>
    </source>
</evidence>
<proteinExistence type="predicted"/>
<accession>D4ZB12</accession>
<dbReference type="OrthoDB" id="332228at2"/>
<dbReference type="HOGENOM" id="CLU_178450_1_0_6"/>
<dbReference type="InterPro" id="IPR047677">
    <property type="entry name" value="GDCCVxC"/>
</dbReference>
<dbReference type="RefSeq" id="WP_013052503.1">
    <property type="nucleotide sequence ID" value="NC_014012.1"/>
</dbReference>
<gene>
    <name evidence="1" type="ordered locus">SVI_3236</name>
</gene>
<reference evidence="2" key="1">
    <citation type="journal article" date="2010" name="Mol. Biosyst.">
        <title>Complete genome sequence and comparative analysis of Shewanella violacea, a psychrophilic and piezophilic bacterium from deep sea floor sediments.</title>
        <authorList>
            <person name="Aono E."/>
            <person name="Baba T."/>
            <person name="Ara T."/>
            <person name="Nishi T."/>
            <person name="Nakamichi T."/>
            <person name="Inamoto E."/>
            <person name="Toyonaga H."/>
            <person name="Hasegawa M."/>
            <person name="Takai Y."/>
            <person name="Okumura Y."/>
            <person name="Baba M."/>
            <person name="Tomita M."/>
            <person name="Kato C."/>
            <person name="Oshima T."/>
            <person name="Nakasone K."/>
            <person name="Mori H."/>
        </authorList>
    </citation>
    <scope>NUCLEOTIDE SEQUENCE [LARGE SCALE GENOMIC DNA]</scope>
    <source>
        <strain evidence="2">JCM 10179 / CIP 106290 / LMG 19151 / DSS12</strain>
    </source>
</reference>
<dbReference type="STRING" id="637905.SVI_3236"/>
<keyword evidence="2" id="KW-1185">Reference proteome</keyword>
<name>D4ZB12_SHEVD</name>
<dbReference type="AlphaFoldDB" id="D4ZB12"/>
<dbReference type="EMBL" id="AP011177">
    <property type="protein sequence ID" value="BAJ03207.1"/>
    <property type="molecule type" value="Genomic_DNA"/>
</dbReference>